<dbReference type="GO" id="GO:0005576">
    <property type="term" value="C:extracellular region"/>
    <property type="evidence" value="ECO:0007669"/>
    <property type="project" value="TreeGrafter"/>
</dbReference>
<dbReference type="GO" id="GO:0009986">
    <property type="term" value="C:cell surface"/>
    <property type="evidence" value="ECO:0007669"/>
    <property type="project" value="TreeGrafter"/>
</dbReference>
<dbReference type="PANTHER" id="PTHR31297">
    <property type="entry name" value="GLUCAN ENDO-1,6-BETA-GLUCOSIDASE B"/>
    <property type="match status" value="1"/>
</dbReference>
<organism evidence="7 8">
    <name type="scientific">Caenimonas aquaedulcis</name>
    <dbReference type="NCBI Taxonomy" id="2793270"/>
    <lineage>
        <taxon>Bacteria</taxon>
        <taxon>Pseudomonadati</taxon>
        <taxon>Pseudomonadota</taxon>
        <taxon>Betaproteobacteria</taxon>
        <taxon>Burkholderiales</taxon>
        <taxon>Comamonadaceae</taxon>
        <taxon>Caenimonas</taxon>
    </lineage>
</organism>
<comment type="caution">
    <text evidence="7">The sequence shown here is derived from an EMBL/GenBank/DDBJ whole genome shotgun (WGS) entry which is preliminary data.</text>
</comment>
<dbReference type="InterPro" id="IPR017853">
    <property type="entry name" value="GH"/>
</dbReference>
<sequence>MKQRLFALALLVCSAAGSAFAAAPQVKQNCAAVTAETCAIAHALGRGVNLGNMLDAPKEGDWGVKLEPQFIDRAAANFATVRLPVRWSNHAAPTADAKIDEQFAQRVDGAIDALLAKGVYVILDMHHYTQLAGDPQHNGEFAVDASVVDTRFLNMWKQIAQRYKGKSPKLVFELLNEAHGRLNGDAWNTLAAKALAIVRETNPTRAVMIGPGEWGGIGELPKLRLPADRNLIVSIHNYDPFPFTHQGADFLAKPFPTGVKCCDDGQKKVIADVLEKARAWNRTSGYPLHLGEFGTYEAVDMESRGNYARVVRDEAEKRGIGWAYWELASPSFGMYSPKTGSWNEPIRRALLD</sequence>
<dbReference type="InterPro" id="IPR050386">
    <property type="entry name" value="Glycosyl_hydrolase_5"/>
</dbReference>
<dbReference type="GO" id="GO:0009251">
    <property type="term" value="P:glucan catabolic process"/>
    <property type="evidence" value="ECO:0007669"/>
    <property type="project" value="TreeGrafter"/>
</dbReference>
<feature type="signal peptide" evidence="5">
    <location>
        <begin position="1"/>
        <end position="21"/>
    </location>
</feature>
<keyword evidence="2 4" id="KW-0378">Hydrolase</keyword>
<protein>
    <submittedName>
        <fullName evidence="7">Glycoside hydrolase family 5 protein</fullName>
    </submittedName>
</protein>
<feature type="domain" description="Glycoside hydrolase family 5" evidence="6">
    <location>
        <begin position="67"/>
        <end position="328"/>
    </location>
</feature>
<accession>A0A931H7X1</accession>
<evidence type="ECO:0000256" key="1">
    <source>
        <dbReference type="ARBA" id="ARBA00022729"/>
    </source>
</evidence>
<reference evidence="7" key="1">
    <citation type="submission" date="2020-11" db="EMBL/GenBank/DDBJ databases">
        <title>Bacterial whole genome sequence for Caenimonas sp. DR4.4.</title>
        <authorList>
            <person name="Le V."/>
            <person name="Ko S.-R."/>
            <person name="Ahn C.-Y."/>
            <person name="Oh H.-M."/>
        </authorList>
    </citation>
    <scope>NUCLEOTIDE SEQUENCE</scope>
    <source>
        <strain evidence="7">DR4.4</strain>
    </source>
</reference>
<comment type="similarity">
    <text evidence="4">Belongs to the glycosyl hydrolase 5 (cellulase A) family.</text>
</comment>
<dbReference type="PANTHER" id="PTHR31297:SF17">
    <property type="entry name" value="ENDOGLUCANASE"/>
    <property type="match status" value="1"/>
</dbReference>
<evidence type="ECO:0000313" key="8">
    <source>
        <dbReference type="Proteomes" id="UP000651050"/>
    </source>
</evidence>
<evidence type="ECO:0000256" key="3">
    <source>
        <dbReference type="ARBA" id="ARBA00023295"/>
    </source>
</evidence>
<evidence type="ECO:0000256" key="2">
    <source>
        <dbReference type="ARBA" id="ARBA00022801"/>
    </source>
</evidence>
<dbReference type="RefSeq" id="WP_196987832.1">
    <property type="nucleotide sequence ID" value="NZ_JADWYS010000001.1"/>
</dbReference>
<proteinExistence type="inferred from homology"/>
<dbReference type="Pfam" id="PF00150">
    <property type="entry name" value="Cellulase"/>
    <property type="match status" value="1"/>
</dbReference>
<dbReference type="InterPro" id="IPR001547">
    <property type="entry name" value="Glyco_hydro_5"/>
</dbReference>
<dbReference type="GO" id="GO:0008422">
    <property type="term" value="F:beta-glucosidase activity"/>
    <property type="evidence" value="ECO:0007669"/>
    <property type="project" value="TreeGrafter"/>
</dbReference>
<dbReference type="Gene3D" id="3.20.20.80">
    <property type="entry name" value="Glycosidases"/>
    <property type="match status" value="1"/>
</dbReference>
<keyword evidence="1 5" id="KW-0732">Signal</keyword>
<keyword evidence="8" id="KW-1185">Reference proteome</keyword>
<evidence type="ECO:0000256" key="4">
    <source>
        <dbReference type="RuleBase" id="RU361153"/>
    </source>
</evidence>
<gene>
    <name evidence="7" type="ORF">I5803_18735</name>
</gene>
<evidence type="ECO:0000259" key="6">
    <source>
        <dbReference type="Pfam" id="PF00150"/>
    </source>
</evidence>
<evidence type="ECO:0000313" key="7">
    <source>
        <dbReference type="EMBL" id="MBG9390072.1"/>
    </source>
</evidence>
<evidence type="ECO:0000256" key="5">
    <source>
        <dbReference type="SAM" id="SignalP"/>
    </source>
</evidence>
<dbReference type="SUPFAM" id="SSF51445">
    <property type="entry name" value="(Trans)glycosidases"/>
    <property type="match status" value="1"/>
</dbReference>
<dbReference type="EMBL" id="JADWYS010000001">
    <property type="protein sequence ID" value="MBG9390072.1"/>
    <property type="molecule type" value="Genomic_DNA"/>
</dbReference>
<dbReference type="Proteomes" id="UP000651050">
    <property type="component" value="Unassembled WGS sequence"/>
</dbReference>
<keyword evidence="3 4" id="KW-0326">Glycosidase</keyword>
<dbReference type="AlphaFoldDB" id="A0A931H7X1"/>
<feature type="chain" id="PRO_5036934667" evidence="5">
    <location>
        <begin position="22"/>
        <end position="352"/>
    </location>
</feature>
<name>A0A931H7X1_9BURK</name>